<gene>
    <name evidence="1" type="ORF">TPSB3V08_LOCUS13671</name>
</gene>
<proteinExistence type="predicted"/>
<name>A0A7R9HI49_TIMPO</name>
<sequence length="88" mass="9883">MKILYEKQLPEKEGNGVCIQQTGTKLKPRLPDGCGGQNKNSLIIGMASKWLLCHAPPQVQTLEFYFPVTGHSFIPADKLFARIEKRVK</sequence>
<evidence type="ECO:0000313" key="1">
    <source>
        <dbReference type="EMBL" id="CAD7420256.1"/>
    </source>
</evidence>
<organism evidence="1">
    <name type="scientific">Timema poppense</name>
    <name type="common">Walking stick</name>
    <dbReference type="NCBI Taxonomy" id="170557"/>
    <lineage>
        <taxon>Eukaryota</taxon>
        <taxon>Metazoa</taxon>
        <taxon>Ecdysozoa</taxon>
        <taxon>Arthropoda</taxon>
        <taxon>Hexapoda</taxon>
        <taxon>Insecta</taxon>
        <taxon>Pterygota</taxon>
        <taxon>Neoptera</taxon>
        <taxon>Polyneoptera</taxon>
        <taxon>Phasmatodea</taxon>
        <taxon>Timematodea</taxon>
        <taxon>Timematoidea</taxon>
        <taxon>Timematidae</taxon>
        <taxon>Timema</taxon>
    </lineage>
</organism>
<reference evidence="1" key="1">
    <citation type="submission" date="2020-11" db="EMBL/GenBank/DDBJ databases">
        <authorList>
            <person name="Tran Van P."/>
        </authorList>
    </citation>
    <scope>NUCLEOTIDE SEQUENCE</scope>
</reference>
<dbReference type="AlphaFoldDB" id="A0A7R9HI49"/>
<dbReference type="EMBL" id="OD029020">
    <property type="protein sequence ID" value="CAD7420256.1"/>
    <property type="molecule type" value="Genomic_DNA"/>
</dbReference>
<accession>A0A7R9HI49</accession>
<protein>
    <submittedName>
        <fullName evidence="1">Uncharacterized protein</fullName>
    </submittedName>
</protein>